<dbReference type="GO" id="GO:0016853">
    <property type="term" value="F:isomerase activity"/>
    <property type="evidence" value="ECO:0007669"/>
    <property type="project" value="UniProtKB-ARBA"/>
</dbReference>
<evidence type="ECO:0000313" key="5">
    <source>
        <dbReference type="Proteomes" id="UP000199585"/>
    </source>
</evidence>
<dbReference type="GO" id="GO:0046872">
    <property type="term" value="F:metal ion binding"/>
    <property type="evidence" value="ECO:0007669"/>
    <property type="project" value="UniProtKB-KW"/>
</dbReference>
<dbReference type="SUPFAM" id="SSF56529">
    <property type="entry name" value="FAH"/>
    <property type="match status" value="1"/>
</dbReference>
<organism evidence="4 5">
    <name type="scientific">Loktanella fryxellensis</name>
    <dbReference type="NCBI Taxonomy" id="245187"/>
    <lineage>
        <taxon>Bacteria</taxon>
        <taxon>Pseudomonadati</taxon>
        <taxon>Pseudomonadota</taxon>
        <taxon>Alphaproteobacteria</taxon>
        <taxon>Rhodobacterales</taxon>
        <taxon>Roseobacteraceae</taxon>
        <taxon>Loktanella</taxon>
    </lineage>
</organism>
<dbReference type="RefSeq" id="WP_089900445.1">
    <property type="nucleotide sequence ID" value="NZ_FOCI01000006.1"/>
</dbReference>
<dbReference type="Proteomes" id="UP000199585">
    <property type="component" value="Unassembled WGS sequence"/>
</dbReference>
<feature type="domain" description="Fumarylacetoacetase-like C-terminal" evidence="3">
    <location>
        <begin position="73"/>
        <end position="276"/>
    </location>
</feature>
<proteinExistence type="inferred from homology"/>
<dbReference type="FunFam" id="3.90.850.10:FF:000002">
    <property type="entry name" value="2-hydroxyhepta-2,4-diene-1,7-dioate isomerase"/>
    <property type="match status" value="1"/>
</dbReference>
<dbReference type="GO" id="GO:0019752">
    <property type="term" value="P:carboxylic acid metabolic process"/>
    <property type="evidence" value="ECO:0007669"/>
    <property type="project" value="UniProtKB-ARBA"/>
</dbReference>
<protein>
    <submittedName>
        <fullName evidence="4">2-keto-4-pentenoate hydratase/2-oxohepta-3-ene-1,7-dioic acid hydratase (Catechol pathway)</fullName>
    </submittedName>
</protein>
<evidence type="ECO:0000259" key="3">
    <source>
        <dbReference type="Pfam" id="PF01557"/>
    </source>
</evidence>
<comment type="similarity">
    <text evidence="1">Belongs to the FAH family.</text>
</comment>
<sequence>MKLVNFHAADGIRAGLVRDGGVEDLAASGLWTGTLPVARAEIAALSARTTVAQSPLIALDSLRLAPVVVSPEKIICVGLNYRRHAVEAKMAIPTTPVIFGKFANSLSAHGDRVALPSVDDRYDYEAELAVVIGTAARDVSVADALTHVAGYCCANDLSARGAQLATSQWMIGKMLDGFLPLGPMLVTTDEIPDPQALQIKATVNGMVMQDSSTSDMIFSVAEIIAFLSRHATLKPGDVIVTGTPEGVQMGYATPTWLKPGDAVTIEISDLGRLTTVLTDGSATAG</sequence>
<keyword evidence="2" id="KW-0479">Metal-binding</keyword>
<keyword evidence="5" id="KW-1185">Reference proteome</keyword>
<accession>A0A1H8C5Z7</accession>
<evidence type="ECO:0000256" key="2">
    <source>
        <dbReference type="ARBA" id="ARBA00022723"/>
    </source>
</evidence>
<reference evidence="4 5" key="1">
    <citation type="submission" date="2016-10" db="EMBL/GenBank/DDBJ databases">
        <authorList>
            <person name="de Groot N.N."/>
        </authorList>
    </citation>
    <scope>NUCLEOTIDE SEQUENCE [LARGE SCALE GENOMIC DNA]</scope>
    <source>
        <strain evidence="4 5">DSM 16213</strain>
    </source>
</reference>
<dbReference type="PANTHER" id="PTHR42796">
    <property type="entry name" value="FUMARYLACETOACETATE HYDROLASE DOMAIN-CONTAINING PROTEIN 2A-RELATED"/>
    <property type="match status" value="1"/>
</dbReference>
<name>A0A1H8C5Z7_9RHOB</name>
<gene>
    <name evidence="4" type="ORF">SAMN04488003_10674</name>
</gene>
<evidence type="ECO:0000256" key="1">
    <source>
        <dbReference type="ARBA" id="ARBA00010211"/>
    </source>
</evidence>
<dbReference type="Pfam" id="PF01557">
    <property type="entry name" value="FAA_hydrolase"/>
    <property type="match status" value="1"/>
</dbReference>
<dbReference type="EMBL" id="FOCI01000006">
    <property type="protein sequence ID" value="SEM90503.1"/>
    <property type="molecule type" value="Genomic_DNA"/>
</dbReference>
<dbReference type="AlphaFoldDB" id="A0A1H8C5Z7"/>
<dbReference type="InterPro" id="IPR011234">
    <property type="entry name" value="Fumarylacetoacetase-like_C"/>
</dbReference>
<dbReference type="Gene3D" id="3.90.850.10">
    <property type="entry name" value="Fumarylacetoacetase-like, C-terminal domain"/>
    <property type="match status" value="1"/>
</dbReference>
<dbReference type="PANTHER" id="PTHR42796:SF4">
    <property type="entry name" value="FUMARYLACETOACETATE HYDROLASE DOMAIN-CONTAINING PROTEIN 2A"/>
    <property type="match status" value="1"/>
</dbReference>
<evidence type="ECO:0000313" key="4">
    <source>
        <dbReference type="EMBL" id="SEM90503.1"/>
    </source>
</evidence>
<dbReference type="STRING" id="245187.SAMN04488003_10674"/>
<dbReference type="InterPro" id="IPR036663">
    <property type="entry name" value="Fumarylacetoacetase_C_sf"/>
</dbReference>
<dbReference type="InterPro" id="IPR051121">
    <property type="entry name" value="FAH"/>
</dbReference>
<dbReference type="OrthoDB" id="5197601at2"/>